<sequence length="705" mass="79000">MPHVRSPPKTSKACGTCHQRKVRCDLSSTGNTHASCSNCRDAGVECKPHIRKRKRDRLSHNASAIVADTIGDGDTETEIETAVHAVEQGRPQRTVSRPTAASRIEEISFLNDQRGRSSENSTSPSKRTAQQKANHRKRQKSSHASHADAYEHECRPSREQQASFLGRSDYVSAHIAIDEGDATQYRSLGSATRVVQDLEACILSDLALVEPPQGMLRQTFIRNFMQRCRPWTPLIEESDLAKLDLKNVNCLLTTSMLVAGSVVSTAPQAIEVGHRCYQRAKVLFYTGAEKNDIRVVMATILLQWLNPSGPEHVSIDSSSFWLRLSVGLAHQLGLHREPNPRGADAGLRRRIWWTLVSRDNQIATSHGRPRALNSNDTNVRPLCIEDFTERDDDAHLFMHFVRITSILGDLTELCRRGTLSDNKRMHIEDSLLRWVNDVPAAFKLHHPLTGEPYSYKSKALQLHLPYFSALIILFRQKNSDQAPSTASLLAASFISGIFEEFLTWEDIAFLAPTSIFYLMIAALVQLSSHRFESLAESEAVEIEIIRLSLTELKKRFPTAVGAERVLNQVIKLSGDKPKSVRDTDLVLPIEQHHFFLPFGSKLCRKWSSVFENENMGLSRGGASQPPITPLSLSVPQPRAAYMANFDRDGQEQLPTDMGINTTWPIDNVQFDLSSDPLINPASLDVAGRWWWPDWISDLEVQSIGI</sequence>
<keyword evidence="1" id="KW-0479">Metal-binding</keyword>
<dbReference type="CDD" id="cd00067">
    <property type="entry name" value="GAL4"/>
    <property type="match status" value="1"/>
</dbReference>
<feature type="compositionally biased region" description="Polar residues" evidence="7">
    <location>
        <begin position="118"/>
        <end position="132"/>
    </location>
</feature>
<reference evidence="9 10" key="1">
    <citation type="submission" date="2013-03" db="EMBL/GenBank/DDBJ databases">
        <title>The Genome Sequence of Exophiala aquamarina CBS 119918.</title>
        <authorList>
            <consortium name="The Broad Institute Genomics Platform"/>
            <person name="Cuomo C."/>
            <person name="de Hoog S."/>
            <person name="Gorbushina A."/>
            <person name="Walker B."/>
            <person name="Young S.K."/>
            <person name="Zeng Q."/>
            <person name="Gargeya S."/>
            <person name="Fitzgerald M."/>
            <person name="Haas B."/>
            <person name="Abouelleil A."/>
            <person name="Allen A.W."/>
            <person name="Alvarado L."/>
            <person name="Arachchi H.M."/>
            <person name="Berlin A.M."/>
            <person name="Chapman S.B."/>
            <person name="Gainer-Dewar J."/>
            <person name="Goldberg J."/>
            <person name="Griggs A."/>
            <person name="Gujja S."/>
            <person name="Hansen M."/>
            <person name="Howarth C."/>
            <person name="Imamovic A."/>
            <person name="Ireland A."/>
            <person name="Larimer J."/>
            <person name="McCowan C."/>
            <person name="Murphy C."/>
            <person name="Pearson M."/>
            <person name="Poon T.W."/>
            <person name="Priest M."/>
            <person name="Roberts A."/>
            <person name="Saif S."/>
            <person name="Shea T."/>
            <person name="Sisk P."/>
            <person name="Sykes S."/>
            <person name="Wortman J."/>
            <person name="Nusbaum C."/>
            <person name="Birren B."/>
        </authorList>
    </citation>
    <scope>NUCLEOTIDE SEQUENCE [LARGE SCALE GENOMIC DNA]</scope>
    <source>
        <strain evidence="9 10">CBS 119918</strain>
    </source>
</reference>
<dbReference type="GeneID" id="25278583"/>
<dbReference type="InterPro" id="IPR036864">
    <property type="entry name" value="Zn2-C6_fun-type_DNA-bd_sf"/>
</dbReference>
<dbReference type="OrthoDB" id="3034343at2759"/>
<comment type="caution">
    <text evidence="9">The sequence shown here is derived from an EMBL/GenBank/DDBJ whole genome shotgun (WGS) entry which is preliminary data.</text>
</comment>
<dbReference type="InterPro" id="IPR001138">
    <property type="entry name" value="Zn2Cys6_DnaBD"/>
</dbReference>
<keyword evidence="5" id="KW-0804">Transcription</keyword>
<dbReference type="AlphaFoldDB" id="A0A072PG54"/>
<evidence type="ECO:0000256" key="2">
    <source>
        <dbReference type="ARBA" id="ARBA00022833"/>
    </source>
</evidence>
<dbReference type="GO" id="GO:0008270">
    <property type="term" value="F:zinc ion binding"/>
    <property type="evidence" value="ECO:0007669"/>
    <property type="project" value="InterPro"/>
</dbReference>
<evidence type="ECO:0000313" key="9">
    <source>
        <dbReference type="EMBL" id="KEF58806.1"/>
    </source>
</evidence>
<keyword evidence="4" id="KW-0238">DNA-binding</keyword>
<evidence type="ECO:0000256" key="4">
    <source>
        <dbReference type="ARBA" id="ARBA00023125"/>
    </source>
</evidence>
<name>A0A072PG54_9EURO</name>
<feature type="compositionally biased region" description="Basic and acidic residues" evidence="7">
    <location>
        <begin position="145"/>
        <end position="158"/>
    </location>
</feature>
<dbReference type="VEuPathDB" id="FungiDB:A1O9_03649"/>
<evidence type="ECO:0000259" key="8">
    <source>
        <dbReference type="PROSITE" id="PS50048"/>
    </source>
</evidence>
<dbReference type="PANTHER" id="PTHR47171:SF2">
    <property type="entry name" value="TRANSCRIPTION FACTOR, PUTATIVE-RELATED"/>
    <property type="match status" value="1"/>
</dbReference>
<dbReference type="PROSITE" id="PS50048">
    <property type="entry name" value="ZN2_CY6_FUNGAL_2"/>
    <property type="match status" value="1"/>
</dbReference>
<evidence type="ECO:0000256" key="3">
    <source>
        <dbReference type="ARBA" id="ARBA00023015"/>
    </source>
</evidence>
<accession>A0A072PG54</accession>
<keyword evidence="10" id="KW-1185">Reference proteome</keyword>
<dbReference type="InterPro" id="IPR007219">
    <property type="entry name" value="XnlR_reg_dom"/>
</dbReference>
<feature type="region of interest" description="Disordered" evidence="7">
    <location>
        <begin position="85"/>
        <end position="158"/>
    </location>
</feature>
<evidence type="ECO:0000256" key="7">
    <source>
        <dbReference type="SAM" id="MobiDB-lite"/>
    </source>
</evidence>
<dbReference type="EMBL" id="AMGV01000003">
    <property type="protein sequence ID" value="KEF58806.1"/>
    <property type="molecule type" value="Genomic_DNA"/>
</dbReference>
<dbReference type="RefSeq" id="XP_013261396.1">
    <property type="nucleotide sequence ID" value="XM_013405942.1"/>
</dbReference>
<dbReference type="SMART" id="SM00066">
    <property type="entry name" value="GAL4"/>
    <property type="match status" value="1"/>
</dbReference>
<feature type="domain" description="Zn(2)-C6 fungal-type" evidence="8">
    <location>
        <begin position="13"/>
        <end position="46"/>
    </location>
</feature>
<keyword evidence="2" id="KW-0862">Zinc</keyword>
<dbReference type="Pfam" id="PF04082">
    <property type="entry name" value="Fungal_trans"/>
    <property type="match status" value="1"/>
</dbReference>
<protein>
    <recommendedName>
        <fullName evidence="8">Zn(2)-C6 fungal-type domain-containing protein</fullName>
    </recommendedName>
</protein>
<dbReference type="Pfam" id="PF00172">
    <property type="entry name" value="Zn_clus"/>
    <property type="match status" value="1"/>
</dbReference>
<dbReference type="SMART" id="SM00906">
    <property type="entry name" value="Fungal_trans"/>
    <property type="match status" value="1"/>
</dbReference>
<dbReference type="HOGENOM" id="CLU_007427_2_0_1"/>
<dbReference type="Proteomes" id="UP000027920">
    <property type="component" value="Unassembled WGS sequence"/>
</dbReference>
<evidence type="ECO:0000256" key="5">
    <source>
        <dbReference type="ARBA" id="ARBA00023163"/>
    </source>
</evidence>
<keyword evidence="3" id="KW-0805">Transcription regulation</keyword>
<dbReference type="SUPFAM" id="SSF57701">
    <property type="entry name" value="Zn2/Cys6 DNA-binding domain"/>
    <property type="match status" value="1"/>
</dbReference>
<dbReference type="PANTHER" id="PTHR47171">
    <property type="entry name" value="FARA-RELATED"/>
    <property type="match status" value="1"/>
</dbReference>
<dbReference type="GO" id="GO:0003677">
    <property type="term" value="F:DNA binding"/>
    <property type="evidence" value="ECO:0007669"/>
    <property type="project" value="UniProtKB-KW"/>
</dbReference>
<keyword evidence="6" id="KW-0539">Nucleus</keyword>
<dbReference type="GO" id="GO:0006351">
    <property type="term" value="P:DNA-templated transcription"/>
    <property type="evidence" value="ECO:0007669"/>
    <property type="project" value="InterPro"/>
</dbReference>
<dbReference type="CDD" id="cd12148">
    <property type="entry name" value="fungal_TF_MHR"/>
    <property type="match status" value="1"/>
</dbReference>
<feature type="compositionally biased region" description="Basic residues" evidence="7">
    <location>
        <begin position="133"/>
        <end position="143"/>
    </location>
</feature>
<dbReference type="GO" id="GO:0000981">
    <property type="term" value="F:DNA-binding transcription factor activity, RNA polymerase II-specific"/>
    <property type="evidence" value="ECO:0007669"/>
    <property type="project" value="InterPro"/>
</dbReference>
<proteinExistence type="predicted"/>
<evidence type="ECO:0000256" key="6">
    <source>
        <dbReference type="ARBA" id="ARBA00023242"/>
    </source>
</evidence>
<evidence type="ECO:0000256" key="1">
    <source>
        <dbReference type="ARBA" id="ARBA00022723"/>
    </source>
</evidence>
<dbReference type="InterPro" id="IPR052073">
    <property type="entry name" value="Amide_Lactam_Regulators"/>
</dbReference>
<dbReference type="Gene3D" id="4.10.240.10">
    <property type="entry name" value="Zn(2)-C6 fungal-type DNA-binding domain"/>
    <property type="match status" value="1"/>
</dbReference>
<organism evidence="9 10">
    <name type="scientific">Exophiala aquamarina CBS 119918</name>
    <dbReference type="NCBI Taxonomy" id="1182545"/>
    <lineage>
        <taxon>Eukaryota</taxon>
        <taxon>Fungi</taxon>
        <taxon>Dikarya</taxon>
        <taxon>Ascomycota</taxon>
        <taxon>Pezizomycotina</taxon>
        <taxon>Eurotiomycetes</taxon>
        <taxon>Chaetothyriomycetidae</taxon>
        <taxon>Chaetothyriales</taxon>
        <taxon>Herpotrichiellaceae</taxon>
        <taxon>Exophiala</taxon>
    </lineage>
</organism>
<gene>
    <name evidence="9" type="ORF">A1O9_03649</name>
</gene>
<dbReference type="PROSITE" id="PS00463">
    <property type="entry name" value="ZN2_CY6_FUNGAL_1"/>
    <property type="match status" value="1"/>
</dbReference>
<evidence type="ECO:0000313" key="10">
    <source>
        <dbReference type="Proteomes" id="UP000027920"/>
    </source>
</evidence>
<dbReference type="STRING" id="1182545.A0A072PG54"/>